<dbReference type="GO" id="GO:0016491">
    <property type="term" value="F:oxidoreductase activity"/>
    <property type="evidence" value="ECO:0007669"/>
    <property type="project" value="UniProtKB-KW"/>
</dbReference>
<proteinExistence type="predicted"/>
<name>A0AAD4H7N2_9FUNG</name>
<evidence type="ECO:0000313" key="2">
    <source>
        <dbReference type="EMBL" id="KAG0275590.1"/>
    </source>
</evidence>
<dbReference type="Pfam" id="PF00106">
    <property type="entry name" value="adh_short"/>
    <property type="match status" value="1"/>
</dbReference>
<protein>
    <recommendedName>
        <fullName evidence="4">NAD(P)-binding protein</fullName>
    </recommendedName>
</protein>
<evidence type="ECO:0008006" key="4">
    <source>
        <dbReference type="Google" id="ProtNLM"/>
    </source>
</evidence>
<dbReference type="PANTHER" id="PTHR43157">
    <property type="entry name" value="PHOSPHATIDYLINOSITOL-GLYCAN BIOSYNTHESIS CLASS F PROTEIN-RELATED"/>
    <property type="match status" value="1"/>
</dbReference>
<dbReference type="PRINTS" id="PR00081">
    <property type="entry name" value="GDHRDH"/>
</dbReference>
<sequence length="364" mass="40488">MSTVVLPPRAGWHDRLMLRISTWSQSWPLALTASIVGVMECVLNVWQHIMQRGLTAKTLERRQHWIEQAKSHYHGRSRVAIVTAGGNTGLGFETAKALVEAGFFTIIACRSVEKGEEAIAQIEEQTGIKKQMRALPLDLSSQTSVKAFTPAFKSLGYHALDVLVDNAGMMDIPFGLTKEGYEMQFGVNHLGHYTLTLELLPFLNEAVQGRIIVLSSGAMFSSNHIRYDLLRSPEGYSRLGHYSYSKLANVLFVKALDRRLKGFRSKITINAAHPGACSTNLFRHNPLMNALMIPARVVCRTPLVGAMTSIYLALAPDLDKVSGEYFFDQIPRSVNPIALDEKAQEELWEKSVEFTGVDLKAVKN</sequence>
<dbReference type="InterPro" id="IPR002347">
    <property type="entry name" value="SDR_fam"/>
</dbReference>
<comment type="caution">
    <text evidence="2">The sequence shown here is derived from an EMBL/GenBank/DDBJ whole genome shotgun (WGS) entry which is preliminary data.</text>
</comment>
<dbReference type="AlphaFoldDB" id="A0AAD4H7N2"/>
<accession>A0AAD4H7N2</accession>
<evidence type="ECO:0000313" key="3">
    <source>
        <dbReference type="Proteomes" id="UP001194580"/>
    </source>
</evidence>
<dbReference type="CDD" id="cd05327">
    <property type="entry name" value="retinol-DH_like_SDR_c_like"/>
    <property type="match status" value="1"/>
</dbReference>
<dbReference type="Proteomes" id="UP001194580">
    <property type="component" value="Unassembled WGS sequence"/>
</dbReference>
<gene>
    <name evidence="2" type="ORF">BGZ95_008607</name>
</gene>
<organism evidence="2 3">
    <name type="scientific">Linnemannia exigua</name>
    <dbReference type="NCBI Taxonomy" id="604196"/>
    <lineage>
        <taxon>Eukaryota</taxon>
        <taxon>Fungi</taxon>
        <taxon>Fungi incertae sedis</taxon>
        <taxon>Mucoromycota</taxon>
        <taxon>Mortierellomycotina</taxon>
        <taxon>Mortierellomycetes</taxon>
        <taxon>Mortierellales</taxon>
        <taxon>Mortierellaceae</taxon>
        <taxon>Linnemannia</taxon>
    </lineage>
</organism>
<dbReference type="SUPFAM" id="SSF51735">
    <property type="entry name" value="NAD(P)-binding Rossmann-fold domains"/>
    <property type="match status" value="1"/>
</dbReference>
<keyword evidence="3" id="KW-1185">Reference proteome</keyword>
<dbReference type="InterPro" id="IPR036291">
    <property type="entry name" value="NAD(P)-bd_dom_sf"/>
</dbReference>
<dbReference type="EMBL" id="JAAAIL010000460">
    <property type="protein sequence ID" value="KAG0275590.1"/>
    <property type="molecule type" value="Genomic_DNA"/>
</dbReference>
<dbReference type="Gene3D" id="3.40.50.720">
    <property type="entry name" value="NAD(P)-binding Rossmann-like Domain"/>
    <property type="match status" value="1"/>
</dbReference>
<dbReference type="PANTHER" id="PTHR43157:SF31">
    <property type="entry name" value="PHOSPHATIDYLINOSITOL-GLYCAN BIOSYNTHESIS CLASS F PROTEIN"/>
    <property type="match status" value="1"/>
</dbReference>
<reference evidence="2" key="1">
    <citation type="journal article" date="2020" name="Fungal Divers.">
        <title>Resolving the Mortierellaceae phylogeny through synthesis of multi-gene phylogenetics and phylogenomics.</title>
        <authorList>
            <person name="Vandepol N."/>
            <person name="Liber J."/>
            <person name="Desiro A."/>
            <person name="Na H."/>
            <person name="Kennedy M."/>
            <person name="Barry K."/>
            <person name="Grigoriev I.V."/>
            <person name="Miller A.N."/>
            <person name="O'Donnell K."/>
            <person name="Stajich J.E."/>
            <person name="Bonito G."/>
        </authorList>
    </citation>
    <scope>NUCLEOTIDE SEQUENCE</scope>
    <source>
        <strain evidence="2">NRRL 28262</strain>
    </source>
</reference>
<keyword evidence="1" id="KW-0560">Oxidoreductase</keyword>
<evidence type="ECO:0000256" key="1">
    <source>
        <dbReference type="ARBA" id="ARBA00023002"/>
    </source>
</evidence>